<accession>A0A1G7H9N9</accession>
<dbReference type="Pfam" id="PF13628">
    <property type="entry name" value="DUF4142"/>
    <property type="match status" value="1"/>
</dbReference>
<dbReference type="Proteomes" id="UP000199072">
    <property type="component" value="Unassembled WGS sequence"/>
</dbReference>
<evidence type="ECO:0000313" key="2">
    <source>
        <dbReference type="EMBL" id="SDE96829.1"/>
    </source>
</evidence>
<dbReference type="OrthoDB" id="883203at2"/>
<reference evidence="2 3" key="1">
    <citation type="submission" date="2016-10" db="EMBL/GenBank/DDBJ databases">
        <authorList>
            <person name="de Groot N.N."/>
        </authorList>
    </citation>
    <scope>NUCLEOTIDE SEQUENCE [LARGE SCALE GENOMIC DNA]</scope>
    <source>
        <strain evidence="2 3">47C3B</strain>
    </source>
</reference>
<proteinExistence type="predicted"/>
<dbReference type="AlphaFoldDB" id="A0A1G7H9N9"/>
<dbReference type="STRING" id="1391627.SAMN05216464_111116"/>
<name>A0A1G7H9N9_9SPHI</name>
<keyword evidence="3" id="KW-1185">Reference proteome</keyword>
<dbReference type="EMBL" id="FNAI01000011">
    <property type="protein sequence ID" value="SDE96829.1"/>
    <property type="molecule type" value="Genomic_DNA"/>
</dbReference>
<evidence type="ECO:0000313" key="3">
    <source>
        <dbReference type="Proteomes" id="UP000199072"/>
    </source>
</evidence>
<sequence>MFEIAAGNLALQNSTNANVKAFGNHMITDHRLTGTEMATLAAKNGWIVPTDMATK</sequence>
<evidence type="ECO:0000259" key="1">
    <source>
        <dbReference type="Pfam" id="PF13628"/>
    </source>
</evidence>
<organism evidence="2 3">
    <name type="scientific">Mucilaginibacter pineti</name>
    <dbReference type="NCBI Taxonomy" id="1391627"/>
    <lineage>
        <taxon>Bacteria</taxon>
        <taxon>Pseudomonadati</taxon>
        <taxon>Bacteroidota</taxon>
        <taxon>Sphingobacteriia</taxon>
        <taxon>Sphingobacteriales</taxon>
        <taxon>Sphingobacteriaceae</taxon>
        <taxon>Mucilaginibacter</taxon>
    </lineage>
</organism>
<feature type="domain" description="DUF4142" evidence="1">
    <location>
        <begin position="1"/>
        <end position="52"/>
    </location>
</feature>
<dbReference type="InterPro" id="IPR025419">
    <property type="entry name" value="DUF4142"/>
</dbReference>
<protein>
    <recommendedName>
        <fullName evidence="1">DUF4142 domain-containing protein</fullName>
    </recommendedName>
</protein>
<gene>
    <name evidence="2" type="ORF">SAMN05216464_111116</name>
</gene>